<dbReference type="PANTHER" id="PTHR43434">
    <property type="entry name" value="PHOSPHOGLYCOLATE PHOSPHATASE"/>
    <property type="match status" value="1"/>
</dbReference>
<dbReference type="Gene3D" id="1.10.150.240">
    <property type="entry name" value="Putative phosphatase, domain 2"/>
    <property type="match status" value="1"/>
</dbReference>
<comment type="caution">
    <text evidence="5">The sequence shown here is derived from an EMBL/GenBank/DDBJ whole genome shotgun (WGS) entry which is preliminary data.</text>
</comment>
<dbReference type="Gene3D" id="3.40.50.1000">
    <property type="entry name" value="HAD superfamily/HAD-like"/>
    <property type="match status" value="1"/>
</dbReference>
<dbReference type="InterPro" id="IPR050155">
    <property type="entry name" value="HAD-like_hydrolase_sf"/>
</dbReference>
<accession>A0A5D0RHK9</accession>
<name>A0A5D0RHK9_9RHOB</name>
<gene>
    <name evidence="5" type="ORF">FVF75_11295</name>
</gene>
<dbReference type="GO" id="GO:0005829">
    <property type="term" value="C:cytosol"/>
    <property type="evidence" value="ECO:0007669"/>
    <property type="project" value="TreeGrafter"/>
</dbReference>
<sequence length="228" mass="23595">MRVDGILFDKDGTLFDFDATWTAWAGALIDRLSGGDMTRADRIASVMGFDLVSRRFHPTSPAIAGTPDELAARLAPILDASEQQVVAMLNAEAMSVPLAEAVPLAPLLDGLIGRGLVLGVATNDAEAPARAHLDTVGVTDRFAFISGCDSGHGAKPAPGQCLAFARATGLQPARVAMVGDSRHDLIAGRAAGMRTVAVLTGPASADTLGPLADVVLPDIGHLPDWLVL</sequence>
<dbReference type="InterPro" id="IPR023214">
    <property type="entry name" value="HAD_sf"/>
</dbReference>
<dbReference type="Proteomes" id="UP000322080">
    <property type="component" value="Unassembled WGS sequence"/>
</dbReference>
<proteinExistence type="inferred from homology"/>
<dbReference type="SFLD" id="SFLDS00003">
    <property type="entry name" value="Haloacid_Dehalogenase"/>
    <property type="match status" value="1"/>
</dbReference>
<evidence type="ECO:0000256" key="2">
    <source>
        <dbReference type="ARBA" id="ARBA00004818"/>
    </source>
</evidence>
<dbReference type="GO" id="GO:0008967">
    <property type="term" value="F:phosphoglycolate phosphatase activity"/>
    <property type="evidence" value="ECO:0007669"/>
    <property type="project" value="UniProtKB-EC"/>
</dbReference>
<dbReference type="EC" id="3.1.3.18" evidence="4"/>
<keyword evidence="5" id="KW-0378">Hydrolase</keyword>
<evidence type="ECO:0000256" key="1">
    <source>
        <dbReference type="ARBA" id="ARBA00000830"/>
    </source>
</evidence>
<dbReference type="GO" id="GO:0006281">
    <property type="term" value="P:DNA repair"/>
    <property type="evidence" value="ECO:0007669"/>
    <property type="project" value="TreeGrafter"/>
</dbReference>
<protein>
    <recommendedName>
        <fullName evidence="4">phosphoglycolate phosphatase</fullName>
        <ecNumber evidence="4">3.1.3.18</ecNumber>
    </recommendedName>
</protein>
<dbReference type="InterPro" id="IPR036412">
    <property type="entry name" value="HAD-like_sf"/>
</dbReference>
<comment type="similarity">
    <text evidence="3">Belongs to the HAD-like hydrolase superfamily. CbbY/CbbZ/Gph/YieH family.</text>
</comment>
<organism evidence="5 6">
    <name type="scientific">Maritimibacter fusiformis</name>
    <dbReference type="NCBI Taxonomy" id="2603819"/>
    <lineage>
        <taxon>Bacteria</taxon>
        <taxon>Pseudomonadati</taxon>
        <taxon>Pseudomonadota</taxon>
        <taxon>Alphaproteobacteria</taxon>
        <taxon>Rhodobacterales</taxon>
        <taxon>Roseobacteraceae</taxon>
        <taxon>Maritimibacter</taxon>
    </lineage>
</organism>
<dbReference type="SUPFAM" id="SSF56784">
    <property type="entry name" value="HAD-like"/>
    <property type="match status" value="1"/>
</dbReference>
<dbReference type="SFLD" id="SFLDG01129">
    <property type="entry name" value="C1.5:_HAD__Beta-PGM__Phosphata"/>
    <property type="match status" value="1"/>
</dbReference>
<comment type="catalytic activity">
    <reaction evidence="1">
        <text>2-phosphoglycolate + H2O = glycolate + phosphate</text>
        <dbReference type="Rhea" id="RHEA:14369"/>
        <dbReference type="ChEBI" id="CHEBI:15377"/>
        <dbReference type="ChEBI" id="CHEBI:29805"/>
        <dbReference type="ChEBI" id="CHEBI:43474"/>
        <dbReference type="ChEBI" id="CHEBI:58033"/>
        <dbReference type="EC" id="3.1.3.18"/>
    </reaction>
</comment>
<reference evidence="5 6" key="1">
    <citation type="submission" date="2019-08" db="EMBL/GenBank/DDBJ databases">
        <title>Identification of a novel species of the genus Boseongicola.</title>
        <authorList>
            <person name="Zhang X.-Q."/>
        </authorList>
    </citation>
    <scope>NUCLEOTIDE SEQUENCE [LARGE SCALE GENOMIC DNA]</scope>
    <source>
        <strain evidence="5 6">HY14</strain>
    </source>
</reference>
<evidence type="ECO:0000313" key="5">
    <source>
        <dbReference type="EMBL" id="TYB81022.1"/>
    </source>
</evidence>
<dbReference type="EMBL" id="VSIY01000009">
    <property type="protein sequence ID" value="TYB81022.1"/>
    <property type="molecule type" value="Genomic_DNA"/>
</dbReference>
<evidence type="ECO:0000256" key="3">
    <source>
        <dbReference type="ARBA" id="ARBA00006171"/>
    </source>
</evidence>
<dbReference type="InterPro" id="IPR023198">
    <property type="entry name" value="PGP-like_dom2"/>
</dbReference>
<keyword evidence="6" id="KW-1185">Reference proteome</keyword>
<comment type="pathway">
    <text evidence="2">Organic acid metabolism; glycolate biosynthesis; glycolate from 2-phosphoglycolate: step 1/1.</text>
</comment>
<evidence type="ECO:0000313" key="6">
    <source>
        <dbReference type="Proteomes" id="UP000322080"/>
    </source>
</evidence>
<dbReference type="RefSeq" id="WP_148378085.1">
    <property type="nucleotide sequence ID" value="NZ_VSIY01000009.1"/>
</dbReference>
<dbReference type="Pfam" id="PF00702">
    <property type="entry name" value="Hydrolase"/>
    <property type="match status" value="1"/>
</dbReference>
<dbReference type="PANTHER" id="PTHR43434:SF1">
    <property type="entry name" value="PHOSPHOGLYCOLATE PHOSPHATASE"/>
    <property type="match status" value="1"/>
</dbReference>
<dbReference type="AlphaFoldDB" id="A0A5D0RHK9"/>
<evidence type="ECO:0000256" key="4">
    <source>
        <dbReference type="ARBA" id="ARBA00013078"/>
    </source>
</evidence>